<name>A0AA47ENA7_9CLOT</name>
<proteinExistence type="predicted"/>
<accession>A0AA47ENA7</accession>
<protein>
    <submittedName>
        <fullName evidence="5">Response regulator transcription factor</fullName>
    </submittedName>
</protein>
<evidence type="ECO:0000259" key="4">
    <source>
        <dbReference type="PROSITE" id="PS50110"/>
    </source>
</evidence>
<dbReference type="PANTHER" id="PTHR45566:SF2">
    <property type="entry name" value="NARL SUBFAMILY"/>
    <property type="match status" value="1"/>
</dbReference>
<dbReference type="GO" id="GO:0006355">
    <property type="term" value="P:regulation of DNA-templated transcription"/>
    <property type="evidence" value="ECO:0007669"/>
    <property type="project" value="InterPro"/>
</dbReference>
<evidence type="ECO:0000259" key="3">
    <source>
        <dbReference type="PROSITE" id="PS50043"/>
    </source>
</evidence>
<feature type="modified residue" description="4-aspartylphosphate" evidence="2">
    <location>
        <position position="56"/>
    </location>
</feature>
<dbReference type="AlphaFoldDB" id="A0AA47ENA7"/>
<dbReference type="CDD" id="cd06170">
    <property type="entry name" value="LuxR_C_like"/>
    <property type="match status" value="1"/>
</dbReference>
<dbReference type="PANTHER" id="PTHR45566">
    <property type="entry name" value="HTH-TYPE TRANSCRIPTIONAL REGULATOR YHJB-RELATED"/>
    <property type="match status" value="1"/>
</dbReference>
<evidence type="ECO:0000256" key="1">
    <source>
        <dbReference type="ARBA" id="ARBA00022553"/>
    </source>
</evidence>
<dbReference type="EMBL" id="CP086239">
    <property type="protein sequence ID" value="WAG63026.1"/>
    <property type="molecule type" value="Genomic_DNA"/>
</dbReference>
<dbReference type="GO" id="GO:0000160">
    <property type="term" value="P:phosphorelay signal transduction system"/>
    <property type="evidence" value="ECO:0007669"/>
    <property type="project" value="InterPro"/>
</dbReference>
<evidence type="ECO:0000313" key="6">
    <source>
        <dbReference type="Proteomes" id="UP001164733"/>
    </source>
</evidence>
<dbReference type="Pfam" id="PF00196">
    <property type="entry name" value="GerE"/>
    <property type="match status" value="1"/>
</dbReference>
<dbReference type="InterPro" id="IPR000792">
    <property type="entry name" value="Tscrpt_reg_LuxR_C"/>
</dbReference>
<organism evidence="5 6">
    <name type="scientific">Clostridium estertheticum</name>
    <dbReference type="NCBI Taxonomy" id="238834"/>
    <lineage>
        <taxon>Bacteria</taxon>
        <taxon>Bacillati</taxon>
        <taxon>Bacillota</taxon>
        <taxon>Clostridia</taxon>
        <taxon>Eubacteriales</taxon>
        <taxon>Clostridiaceae</taxon>
        <taxon>Clostridium</taxon>
    </lineage>
</organism>
<dbReference type="SMART" id="SM00421">
    <property type="entry name" value="HTH_LUXR"/>
    <property type="match status" value="1"/>
</dbReference>
<feature type="domain" description="HTH luxR-type" evidence="3">
    <location>
        <begin position="133"/>
        <end position="198"/>
    </location>
</feature>
<dbReference type="PROSITE" id="PS50110">
    <property type="entry name" value="RESPONSE_REGULATORY"/>
    <property type="match status" value="1"/>
</dbReference>
<evidence type="ECO:0000256" key="2">
    <source>
        <dbReference type="PROSITE-ProRule" id="PRU00169"/>
    </source>
</evidence>
<reference evidence="5" key="1">
    <citation type="submission" date="2021-11" db="EMBL/GenBank/DDBJ databases">
        <title>Clostridia strains as spoilage organisms.</title>
        <authorList>
            <person name="Wambui J."/>
            <person name="Stevens M.J.A."/>
            <person name="Stephan R."/>
        </authorList>
    </citation>
    <scope>NUCLEOTIDE SEQUENCE</scope>
    <source>
        <strain evidence="5">CF009</strain>
    </source>
</reference>
<gene>
    <name evidence="5" type="ORF">LL038_04285</name>
</gene>
<dbReference type="PROSITE" id="PS50043">
    <property type="entry name" value="HTH_LUXR_2"/>
    <property type="match status" value="1"/>
</dbReference>
<dbReference type="Proteomes" id="UP001164733">
    <property type="component" value="Chromosome"/>
</dbReference>
<keyword evidence="1 2" id="KW-0597">Phosphoprotein</keyword>
<dbReference type="Pfam" id="PF00072">
    <property type="entry name" value="Response_reg"/>
    <property type="match status" value="1"/>
</dbReference>
<dbReference type="CDD" id="cd17535">
    <property type="entry name" value="REC_NarL-like"/>
    <property type="match status" value="1"/>
</dbReference>
<dbReference type="SMART" id="SM00448">
    <property type="entry name" value="REC"/>
    <property type="match status" value="1"/>
</dbReference>
<dbReference type="InterPro" id="IPR051015">
    <property type="entry name" value="EvgA-like"/>
</dbReference>
<sequence>MILMNILLIDDHTLFAKSLEIVFQDYKEIKSFYSLQDITQVTATIQKKQPDIILIDINLSNISNEDGLIVAKSILTNFPDNKIVMLTGYDLPVYRYEAKKIGAKGFINKNIMPDILLKILIDINNGKNHFSANVKYIEKLTPKEIQILQLLCYPYKRNEISNMLQISERTISNHIQHIFDKLEVSSSVEAVIKGINLGYIQPNYKSS</sequence>
<dbReference type="InterPro" id="IPR001789">
    <property type="entry name" value="Sig_transdc_resp-reg_receiver"/>
</dbReference>
<evidence type="ECO:0000313" key="5">
    <source>
        <dbReference type="EMBL" id="WAG63026.1"/>
    </source>
</evidence>
<dbReference type="InterPro" id="IPR058245">
    <property type="entry name" value="NreC/VraR/RcsB-like_REC"/>
</dbReference>
<feature type="domain" description="Response regulatory" evidence="4">
    <location>
        <begin position="5"/>
        <end position="124"/>
    </location>
</feature>